<reference evidence="2 3" key="2">
    <citation type="journal article" date="2013" name="Genome Announc.">
        <title>Genome Sequence of Growth-Improving Paenibacillus mucilaginosus Strain KNP414.</title>
        <authorList>
            <person name="Lu J.J."/>
            <person name="Wang J.F."/>
            <person name="Hu X.F."/>
        </authorList>
    </citation>
    <scope>NUCLEOTIDE SEQUENCE [LARGE SCALE GENOMIC DNA]</scope>
    <source>
        <strain evidence="2 3">KNP414</strain>
    </source>
</reference>
<dbReference type="AlphaFoldDB" id="F8FB26"/>
<feature type="compositionally biased region" description="Polar residues" evidence="1">
    <location>
        <begin position="11"/>
        <end position="25"/>
    </location>
</feature>
<dbReference type="PATRIC" id="fig|1036673.3.peg.2858"/>
<reference evidence="3" key="1">
    <citation type="submission" date="2011-06" db="EMBL/GenBank/DDBJ databases">
        <title>Complete genome sequence of Paenibacillus mucilaginosus KNP414.</title>
        <authorList>
            <person name="Wang J."/>
            <person name="Hu S."/>
            <person name="Hu X."/>
            <person name="Zhang B."/>
            <person name="Dong D."/>
            <person name="Zhang S."/>
            <person name="Zhao K."/>
            <person name="Wu D."/>
        </authorList>
    </citation>
    <scope>NUCLEOTIDE SEQUENCE [LARGE SCALE GENOMIC DNA]</scope>
    <source>
        <strain evidence="3">KNP414</strain>
    </source>
</reference>
<dbReference type="HOGENOM" id="CLU_3202897_0_0_9"/>
<dbReference type="RefSeq" id="WP_013916828.1">
    <property type="nucleotide sequence ID" value="NC_015690.1"/>
</dbReference>
<sequence>MAKTSKRQKNTDVPNSADTPSLSAKESNENDLHLNMDKTAFRSKK</sequence>
<accession>F8FB26</accession>
<dbReference type="KEGG" id="pms:KNP414_03111"/>
<evidence type="ECO:0000313" key="3">
    <source>
        <dbReference type="Proteomes" id="UP000006620"/>
    </source>
</evidence>
<evidence type="ECO:0000256" key="1">
    <source>
        <dbReference type="SAM" id="MobiDB-lite"/>
    </source>
</evidence>
<evidence type="ECO:0000313" key="2">
    <source>
        <dbReference type="EMBL" id="AEI41669.1"/>
    </source>
</evidence>
<gene>
    <name evidence="2" type="ordered locus">KNP414_03111</name>
</gene>
<protein>
    <submittedName>
        <fullName evidence="2">Uncharacterized protein</fullName>
    </submittedName>
</protein>
<feature type="region of interest" description="Disordered" evidence="1">
    <location>
        <begin position="1"/>
        <end position="45"/>
    </location>
</feature>
<name>F8FB26_PAEMK</name>
<dbReference type="EMBL" id="CP002869">
    <property type="protein sequence ID" value="AEI41669.1"/>
    <property type="molecule type" value="Genomic_DNA"/>
</dbReference>
<dbReference type="Proteomes" id="UP000006620">
    <property type="component" value="Chromosome"/>
</dbReference>
<organism evidence="2 3">
    <name type="scientific">Paenibacillus mucilaginosus (strain KNP414)</name>
    <dbReference type="NCBI Taxonomy" id="1036673"/>
    <lineage>
        <taxon>Bacteria</taxon>
        <taxon>Bacillati</taxon>
        <taxon>Bacillota</taxon>
        <taxon>Bacilli</taxon>
        <taxon>Bacillales</taxon>
        <taxon>Paenibacillaceae</taxon>
        <taxon>Paenibacillus</taxon>
    </lineage>
</organism>
<feature type="compositionally biased region" description="Basic and acidic residues" evidence="1">
    <location>
        <begin position="26"/>
        <end position="45"/>
    </location>
</feature>
<proteinExistence type="predicted"/>